<accession>A0A382ZWJ7</accession>
<evidence type="ECO:0000313" key="1">
    <source>
        <dbReference type="EMBL" id="SVD99660.1"/>
    </source>
</evidence>
<dbReference type="EMBL" id="UINC01187113">
    <property type="protein sequence ID" value="SVD99660.1"/>
    <property type="molecule type" value="Genomic_DNA"/>
</dbReference>
<gene>
    <name evidence="1" type="ORF">METZ01_LOCUS452514</name>
</gene>
<dbReference type="InterPro" id="IPR029063">
    <property type="entry name" value="SAM-dependent_MTases_sf"/>
</dbReference>
<dbReference type="AlphaFoldDB" id="A0A382ZWJ7"/>
<reference evidence="1" key="1">
    <citation type="submission" date="2018-05" db="EMBL/GenBank/DDBJ databases">
        <authorList>
            <person name="Lanie J.A."/>
            <person name="Ng W.-L."/>
            <person name="Kazmierczak K.M."/>
            <person name="Andrzejewski T.M."/>
            <person name="Davidsen T.M."/>
            <person name="Wayne K.J."/>
            <person name="Tettelin H."/>
            <person name="Glass J.I."/>
            <person name="Rusch D."/>
            <person name="Podicherti R."/>
            <person name="Tsui H.-C.T."/>
            <person name="Winkler M.E."/>
        </authorList>
    </citation>
    <scope>NUCLEOTIDE SEQUENCE</scope>
</reference>
<dbReference type="Gene3D" id="3.40.50.150">
    <property type="entry name" value="Vaccinia Virus protein VP39"/>
    <property type="match status" value="1"/>
</dbReference>
<feature type="non-terminal residue" evidence="1">
    <location>
        <position position="105"/>
    </location>
</feature>
<organism evidence="1">
    <name type="scientific">marine metagenome</name>
    <dbReference type="NCBI Taxonomy" id="408172"/>
    <lineage>
        <taxon>unclassified sequences</taxon>
        <taxon>metagenomes</taxon>
        <taxon>ecological metagenomes</taxon>
    </lineage>
</organism>
<sequence length="105" mass="11688">MSSKFGFLSKINFLQDFASVVIAGLNPAIVHNLGKYMALKKVHYLSAVDDTPGDYLEFGVFQGSSMCHSIRCCKKLSKFNPNISNTRFFGFDSFDGFGKVSEDEK</sequence>
<protein>
    <submittedName>
        <fullName evidence="1">Uncharacterized protein</fullName>
    </submittedName>
</protein>
<proteinExistence type="predicted"/>
<name>A0A382ZWJ7_9ZZZZ</name>